<accession>A0AAD8TBS0</accession>
<dbReference type="Proteomes" id="UP001231189">
    <property type="component" value="Unassembled WGS sequence"/>
</dbReference>
<comment type="caution">
    <text evidence="2">The sequence shown here is derived from an EMBL/GenBank/DDBJ whole genome shotgun (WGS) entry which is preliminary data.</text>
</comment>
<reference evidence="2" key="1">
    <citation type="submission" date="2023-07" db="EMBL/GenBank/DDBJ databases">
        <title>A chromosome-level genome assembly of Lolium multiflorum.</title>
        <authorList>
            <person name="Chen Y."/>
            <person name="Copetti D."/>
            <person name="Kolliker R."/>
            <person name="Studer B."/>
        </authorList>
    </citation>
    <scope>NUCLEOTIDE SEQUENCE</scope>
    <source>
        <strain evidence="2">02402/16</strain>
        <tissue evidence="2">Leaf</tissue>
    </source>
</reference>
<organism evidence="2 3">
    <name type="scientific">Lolium multiflorum</name>
    <name type="common">Italian ryegrass</name>
    <name type="synonym">Lolium perenne subsp. multiflorum</name>
    <dbReference type="NCBI Taxonomy" id="4521"/>
    <lineage>
        <taxon>Eukaryota</taxon>
        <taxon>Viridiplantae</taxon>
        <taxon>Streptophyta</taxon>
        <taxon>Embryophyta</taxon>
        <taxon>Tracheophyta</taxon>
        <taxon>Spermatophyta</taxon>
        <taxon>Magnoliopsida</taxon>
        <taxon>Liliopsida</taxon>
        <taxon>Poales</taxon>
        <taxon>Poaceae</taxon>
        <taxon>BOP clade</taxon>
        <taxon>Pooideae</taxon>
        <taxon>Poodae</taxon>
        <taxon>Poeae</taxon>
        <taxon>Poeae Chloroplast Group 2 (Poeae type)</taxon>
        <taxon>Loliodinae</taxon>
        <taxon>Loliinae</taxon>
        <taxon>Lolium</taxon>
    </lineage>
</organism>
<sequence length="350" mass="40086">MGLHGSGFLRRSVRIRLTDPGPDFILHDQQQLGRPMGHMPPSPSRATRACRIRHRWYTHEVYPQQVAPRVLPSFTSSFILPYQDLRQHWVLTRVASSNGVTLAFRPQDAEHESPPTAYKYPPSTRNPPIHPLLISRQRRLELLLRRVGTRRKTRRSLAELLRHHTLFVFLISEPPRKILVAGDFHHRGIHYGAGGARFLLSAIGFLLGNLKAYGLQPHNISPNSVLAISNHVTLCEGHLRVTPELPLFQYYFTVKKEKIRQTSELATCGSITFMLRPGRVYPHTDRHESARYWSGSFFYLKDVSDPASDRKLPLFKNSPASETPAWTQCPHLSELPQLTRAVRRICKLTE</sequence>
<dbReference type="InterPro" id="IPR007321">
    <property type="entry name" value="Transposase_28"/>
</dbReference>
<dbReference type="PANTHER" id="PTHR33026">
    <property type="entry name" value="OS06G0360600 PROTEIN"/>
    <property type="match status" value="1"/>
</dbReference>
<keyword evidence="3" id="KW-1185">Reference proteome</keyword>
<dbReference type="EMBL" id="JAUUTY010000002">
    <property type="protein sequence ID" value="KAK1678957.1"/>
    <property type="molecule type" value="Genomic_DNA"/>
</dbReference>
<name>A0AAD8TBS0_LOLMU</name>
<dbReference type="Pfam" id="PF04195">
    <property type="entry name" value="Transposase_28"/>
    <property type="match status" value="1"/>
</dbReference>
<proteinExistence type="predicted"/>
<evidence type="ECO:0000313" key="2">
    <source>
        <dbReference type="EMBL" id="KAK1678957.1"/>
    </source>
</evidence>
<evidence type="ECO:0000313" key="3">
    <source>
        <dbReference type="Proteomes" id="UP001231189"/>
    </source>
</evidence>
<gene>
    <name evidence="2" type="ORF">QYE76_039805</name>
</gene>
<dbReference type="AlphaFoldDB" id="A0AAD8TBS0"/>
<dbReference type="PANTHER" id="PTHR33026:SF7">
    <property type="entry name" value="OS03G0100275 PROTEIN"/>
    <property type="match status" value="1"/>
</dbReference>
<protein>
    <recommendedName>
        <fullName evidence="1">Transposase (putative) gypsy type domain-containing protein</fullName>
    </recommendedName>
</protein>
<evidence type="ECO:0000259" key="1">
    <source>
        <dbReference type="Pfam" id="PF04195"/>
    </source>
</evidence>
<feature type="domain" description="Transposase (putative) gypsy type" evidence="1">
    <location>
        <begin position="205"/>
        <end position="255"/>
    </location>
</feature>